<dbReference type="PANTHER" id="PTHR10841">
    <property type="entry name" value="SYNAPSIN"/>
    <property type="match status" value="1"/>
</dbReference>
<dbReference type="GO" id="GO:0007269">
    <property type="term" value="P:neurotransmitter secretion"/>
    <property type="evidence" value="ECO:0007669"/>
    <property type="project" value="InterPro"/>
</dbReference>
<dbReference type="Pfam" id="PF02750">
    <property type="entry name" value="Synapsin_C"/>
    <property type="match status" value="1"/>
</dbReference>
<reference evidence="7" key="1">
    <citation type="journal article" date="2006" name="Science">
        <title>Ancient noncoding elements conserved in the human genome.</title>
        <authorList>
            <person name="Venkatesh B."/>
            <person name="Kirkness E.F."/>
            <person name="Loh Y.H."/>
            <person name="Halpern A.L."/>
            <person name="Lee A.P."/>
            <person name="Johnson J."/>
            <person name="Dandona N."/>
            <person name="Viswanathan L.D."/>
            <person name="Tay A."/>
            <person name="Venter J.C."/>
            <person name="Strausberg R.L."/>
            <person name="Brenner S."/>
        </authorList>
    </citation>
    <scope>NUCLEOTIDE SEQUENCE [LARGE SCALE GENOMIC DNA]</scope>
</reference>
<evidence type="ECO:0000313" key="7">
    <source>
        <dbReference type="Proteomes" id="UP000314986"/>
    </source>
</evidence>
<keyword evidence="2" id="KW-0597">Phosphoprotein</keyword>
<dbReference type="AlphaFoldDB" id="A0A4W3GMU7"/>
<dbReference type="PRINTS" id="PR01368">
    <property type="entry name" value="SYNAPSIN"/>
</dbReference>
<comment type="subcellular location">
    <subcellularLocation>
        <location evidence="4">Synapse</location>
    </subcellularLocation>
</comment>
<dbReference type="STRING" id="7868.ENSCMIP00000004791"/>
<accession>A0A4W3GMU7</accession>
<dbReference type="FunFam" id="3.30.470.20:FF:000059">
    <property type="entry name" value="Synapsin-3"/>
    <property type="match status" value="1"/>
</dbReference>
<evidence type="ECO:0000256" key="3">
    <source>
        <dbReference type="ARBA" id="ARBA00023018"/>
    </source>
</evidence>
<comment type="similarity">
    <text evidence="1">Belongs to the synapsin family.</text>
</comment>
<reference evidence="7" key="3">
    <citation type="journal article" date="2014" name="Nature">
        <title>Elephant shark genome provides unique insights into gnathostome evolution.</title>
        <authorList>
            <consortium name="International Elephant Shark Genome Sequencing Consortium"/>
            <person name="Venkatesh B."/>
            <person name="Lee A.P."/>
            <person name="Ravi V."/>
            <person name="Maurya A.K."/>
            <person name="Lian M.M."/>
            <person name="Swann J.B."/>
            <person name="Ohta Y."/>
            <person name="Flajnik M.F."/>
            <person name="Sutoh Y."/>
            <person name="Kasahara M."/>
            <person name="Hoon S."/>
            <person name="Gangu V."/>
            <person name="Roy S.W."/>
            <person name="Irimia M."/>
            <person name="Korzh V."/>
            <person name="Kondrychyn I."/>
            <person name="Lim Z.W."/>
            <person name="Tay B.H."/>
            <person name="Tohari S."/>
            <person name="Kong K.W."/>
            <person name="Ho S."/>
            <person name="Lorente-Galdos B."/>
            <person name="Quilez J."/>
            <person name="Marques-Bonet T."/>
            <person name="Raney B.J."/>
            <person name="Ingham P.W."/>
            <person name="Tay A."/>
            <person name="Hillier L.W."/>
            <person name="Minx P."/>
            <person name="Boehm T."/>
            <person name="Wilson R.K."/>
            <person name="Brenner S."/>
            <person name="Warren W.C."/>
        </authorList>
    </citation>
    <scope>NUCLEOTIDE SEQUENCE [LARGE SCALE GENOMIC DNA]</scope>
</reference>
<dbReference type="InterPro" id="IPR001359">
    <property type="entry name" value="Synapsin"/>
</dbReference>
<evidence type="ECO:0000256" key="2">
    <source>
        <dbReference type="ARBA" id="ARBA00022553"/>
    </source>
</evidence>
<evidence type="ECO:0000259" key="5">
    <source>
        <dbReference type="Pfam" id="PF02750"/>
    </source>
</evidence>
<keyword evidence="3" id="KW-0770">Synapse</keyword>
<feature type="domain" description="Synapsin ATP-binding" evidence="5">
    <location>
        <begin position="3"/>
        <end position="91"/>
    </location>
</feature>
<dbReference type="Gene3D" id="3.40.50.20">
    <property type="match status" value="1"/>
</dbReference>
<dbReference type="GeneTree" id="ENSGT00940000155415"/>
<keyword evidence="7" id="KW-1185">Reference proteome</keyword>
<reference evidence="6" key="5">
    <citation type="submission" date="2025-09" db="UniProtKB">
        <authorList>
            <consortium name="Ensembl"/>
        </authorList>
    </citation>
    <scope>IDENTIFICATION</scope>
</reference>
<dbReference type="Proteomes" id="UP000314986">
    <property type="component" value="Unassembled WGS sequence"/>
</dbReference>
<dbReference type="Gene3D" id="3.30.470.20">
    <property type="entry name" value="ATP-grasp fold, B domain"/>
    <property type="match status" value="1"/>
</dbReference>
<dbReference type="InParanoid" id="A0A4W3GMU7"/>
<dbReference type="InterPro" id="IPR020898">
    <property type="entry name" value="Synapsin_ATP-bd_dom"/>
</dbReference>
<sequence length="110" mass="12242">TERTSISGSWKANTGSAMLEQIAVSDRYKRWADECSEIFGGIDICAVEAIRGKDGRDYIIEVMDSAMPLIGEHEEEDRHLIADLVVMKMSQILSRTPMPSPVRPTQVSDT</sequence>
<protein>
    <submittedName>
        <fullName evidence="6">Synapsin-2-like</fullName>
    </submittedName>
</protein>
<reference evidence="7" key="2">
    <citation type="journal article" date="2007" name="PLoS Biol.">
        <title>Survey sequencing and comparative analysis of the elephant shark (Callorhinchus milii) genome.</title>
        <authorList>
            <person name="Venkatesh B."/>
            <person name="Kirkness E.F."/>
            <person name="Loh Y.H."/>
            <person name="Halpern A.L."/>
            <person name="Lee A.P."/>
            <person name="Johnson J."/>
            <person name="Dandona N."/>
            <person name="Viswanathan L.D."/>
            <person name="Tay A."/>
            <person name="Venter J.C."/>
            <person name="Strausberg R.L."/>
            <person name="Brenner S."/>
        </authorList>
    </citation>
    <scope>NUCLEOTIDE SEQUENCE [LARGE SCALE GENOMIC DNA]</scope>
</reference>
<dbReference type="GO" id="GO:0030672">
    <property type="term" value="C:synaptic vesicle membrane"/>
    <property type="evidence" value="ECO:0007669"/>
    <property type="project" value="TreeGrafter"/>
</dbReference>
<name>A0A4W3GMU7_CALMI</name>
<proteinExistence type="inferred from homology"/>
<evidence type="ECO:0000313" key="6">
    <source>
        <dbReference type="Ensembl" id="ENSCMIP00000004791.1"/>
    </source>
</evidence>
<dbReference type="SUPFAM" id="SSF56059">
    <property type="entry name" value="Glutathione synthetase ATP-binding domain-like"/>
    <property type="match status" value="1"/>
</dbReference>
<evidence type="ECO:0000256" key="1">
    <source>
        <dbReference type="ARBA" id="ARBA00008243"/>
    </source>
</evidence>
<dbReference type="PANTHER" id="PTHR10841:SF17">
    <property type="entry name" value="SYNAPSIN"/>
    <property type="match status" value="1"/>
</dbReference>
<dbReference type="OMA" id="DICAIKV"/>
<dbReference type="Ensembl" id="ENSCMIT00000004970.1">
    <property type="protein sequence ID" value="ENSCMIP00000004791.1"/>
    <property type="gene ID" value="ENSCMIG00000002844.1"/>
</dbReference>
<organism evidence="6 7">
    <name type="scientific">Callorhinchus milii</name>
    <name type="common">Ghost shark</name>
    <dbReference type="NCBI Taxonomy" id="7868"/>
    <lineage>
        <taxon>Eukaryota</taxon>
        <taxon>Metazoa</taxon>
        <taxon>Chordata</taxon>
        <taxon>Craniata</taxon>
        <taxon>Vertebrata</taxon>
        <taxon>Chondrichthyes</taxon>
        <taxon>Holocephali</taxon>
        <taxon>Chimaeriformes</taxon>
        <taxon>Callorhinchidae</taxon>
        <taxon>Callorhinchus</taxon>
    </lineage>
</organism>
<reference evidence="6" key="4">
    <citation type="submission" date="2025-08" db="UniProtKB">
        <authorList>
            <consortium name="Ensembl"/>
        </authorList>
    </citation>
    <scope>IDENTIFICATION</scope>
</reference>
<evidence type="ECO:0000256" key="4">
    <source>
        <dbReference type="ARBA" id="ARBA00034103"/>
    </source>
</evidence>